<keyword evidence="5 10" id="KW-0479">Metal-binding</keyword>
<feature type="binding site" evidence="10">
    <location>
        <position position="79"/>
    </location>
    <ligand>
        <name>Mn(2+)</name>
        <dbReference type="ChEBI" id="CHEBI:29035"/>
        <label>2</label>
    </ligand>
</feature>
<feature type="binding site" evidence="10">
    <location>
        <position position="160"/>
    </location>
    <ligand>
        <name>substrate</name>
    </ligand>
</feature>
<keyword evidence="3 10" id="KW-0997">Cell inner membrane</keyword>
<feature type="binding site" evidence="10">
    <location>
        <position position="41"/>
    </location>
    <ligand>
        <name>Mn(2+)</name>
        <dbReference type="ChEBI" id="CHEBI:29035"/>
        <label>2</label>
    </ligand>
</feature>
<evidence type="ECO:0000313" key="13">
    <source>
        <dbReference type="Proteomes" id="UP000588068"/>
    </source>
</evidence>
<dbReference type="Gene3D" id="3.60.21.10">
    <property type="match status" value="1"/>
</dbReference>
<name>A0A841HHM0_9GAMM</name>
<comment type="similarity">
    <text evidence="10">Belongs to the LpxH family.</text>
</comment>
<feature type="binding site" evidence="10">
    <location>
        <position position="122"/>
    </location>
    <ligand>
        <name>substrate</name>
    </ligand>
</feature>
<evidence type="ECO:0000256" key="1">
    <source>
        <dbReference type="ARBA" id="ARBA00022475"/>
    </source>
</evidence>
<dbReference type="CDD" id="cd07398">
    <property type="entry name" value="MPP_YbbF-LpxH"/>
    <property type="match status" value="1"/>
</dbReference>
<feature type="binding site" evidence="10">
    <location>
        <position position="41"/>
    </location>
    <ligand>
        <name>Mn(2+)</name>
        <dbReference type="ChEBI" id="CHEBI:29035"/>
        <label>1</label>
    </ligand>
</feature>
<dbReference type="InterPro" id="IPR043461">
    <property type="entry name" value="LpxH-like"/>
</dbReference>
<dbReference type="AlphaFoldDB" id="A0A841HHM0"/>
<feature type="binding site" evidence="10">
    <location>
        <position position="10"/>
    </location>
    <ligand>
        <name>Mn(2+)</name>
        <dbReference type="ChEBI" id="CHEBI:29035"/>
        <label>1</label>
    </ligand>
</feature>
<keyword evidence="2 10" id="KW-0444">Lipid biosynthesis</keyword>
<keyword evidence="7 10" id="KW-0443">Lipid metabolism</keyword>
<dbReference type="GO" id="GO:0009245">
    <property type="term" value="P:lipid A biosynthetic process"/>
    <property type="evidence" value="ECO:0007669"/>
    <property type="project" value="UniProtKB-UniRule"/>
</dbReference>
<evidence type="ECO:0000313" key="12">
    <source>
        <dbReference type="EMBL" id="MBB6091575.1"/>
    </source>
</evidence>
<comment type="cofactor">
    <cofactor evidence="10">
        <name>Mn(2+)</name>
        <dbReference type="ChEBI" id="CHEBI:29035"/>
    </cofactor>
    <text evidence="10">Binds 2 Mn(2+) ions per subunit in a binuclear metal center.</text>
</comment>
<evidence type="ECO:0000256" key="8">
    <source>
        <dbReference type="ARBA" id="ARBA00023136"/>
    </source>
</evidence>
<dbReference type="NCBIfam" id="NF003743">
    <property type="entry name" value="PRK05340.1"/>
    <property type="match status" value="1"/>
</dbReference>
<comment type="subcellular location">
    <subcellularLocation>
        <location evidence="10">Cell inner membrane</location>
        <topology evidence="10">Peripheral membrane protein</topology>
        <orientation evidence="10">Cytoplasmic side</orientation>
    </subcellularLocation>
</comment>
<reference evidence="12 13" key="1">
    <citation type="submission" date="2020-08" db="EMBL/GenBank/DDBJ databases">
        <title>Genomic Encyclopedia of Type Strains, Phase IV (KMG-IV): sequencing the most valuable type-strain genomes for metagenomic binning, comparative biology and taxonomic classification.</title>
        <authorList>
            <person name="Goeker M."/>
        </authorList>
    </citation>
    <scope>NUCLEOTIDE SEQUENCE [LARGE SCALE GENOMIC DNA]</scope>
    <source>
        <strain evidence="12 13">DSM 26723</strain>
    </source>
</reference>
<dbReference type="SUPFAM" id="SSF56300">
    <property type="entry name" value="Metallo-dependent phosphatases"/>
    <property type="match status" value="1"/>
</dbReference>
<evidence type="ECO:0000256" key="6">
    <source>
        <dbReference type="ARBA" id="ARBA00022801"/>
    </source>
</evidence>
<evidence type="ECO:0000256" key="2">
    <source>
        <dbReference type="ARBA" id="ARBA00022516"/>
    </source>
</evidence>
<evidence type="ECO:0000256" key="5">
    <source>
        <dbReference type="ARBA" id="ARBA00022723"/>
    </source>
</evidence>
<feature type="binding site" evidence="10">
    <location>
        <position position="200"/>
    </location>
    <ligand>
        <name>Mn(2+)</name>
        <dbReference type="ChEBI" id="CHEBI:29035"/>
        <label>1</label>
    </ligand>
</feature>
<sequence>MTTLFISDLHLDGARPDITDQFLDFLSREARGAHALYILGDLFEAWIGDDDPDPDKRRVLAAMKQITSGGVPCYVMHGNRDFLLGKRFCADSGAKLIDDGTVVDLYGKPVLLMHGDTLCTDDHAYQRLRRIVRNPLVKFVLRNLSLSQRQKLAARMRAGSKAHIEAMDTAAPAIMDVNNAAVDKAFRHYGVDCLIHGHTHRPAVHELTVDGRKATRIVLGDWYDQGSVLRWRKEGFELAGLRRG</sequence>
<comment type="pathway">
    <text evidence="10">Glycolipid biosynthesis; lipid IV(A) biosynthesis; lipid IV(A) from (3R)-3-hydroxytetradecanoyl-[acyl-carrier-protein] and UDP-N-acetyl-alpha-D-glucosamine: step 4/6.</text>
</comment>
<dbReference type="RefSeq" id="WP_184329367.1">
    <property type="nucleotide sequence ID" value="NZ_JACHHZ010000001.1"/>
</dbReference>
<dbReference type="HAMAP" id="MF_00575">
    <property type="entry name" value="LpxH"/>
    <property type="match status" value="1"/>
</dbReference>
<comment type="catalytic activity">
    <reaction evidence="10">
        <text>UDP-2-N,3-O-bis[(3R)-3-hydroxytetradecanoyl]-alpha-D-glucosamine + H2O = 2-N,3-O-bis[(3R)-3-hydroxytetradecanoyl]-alpha-D-glucosaminyl 1-phosphate + UMP + 2 H(+)</text>
        <dbReference type="Rhea" id="RHEA:25213"/>
        <dbReference type="ChEBI" id="CHEBI:15377"/>
        <dbReference type="ChEBI" id="CHEBI:15378"/>
        <dbReference type="ChEBI" id="CHEBI:57865"/>
        <dbReference type="ChEBI" id="CHEBI:57957"/>
        <dbReference type="ChEBI" id="CHEBI:78847"/>
        <dbReference type="EC" id="3.6.1.54"/>
    </reaction>
</comment>
<dbReference type="GO" id="GO:0019897">
    <property type="term" value="C:extrinsic component of plasma membrane"/>
    <property type="evidence" value="ECO:0007669"/>
    <property type="project" value="UniProtKB-UniRule"/>
</dbReference>
<dbReference type="GO" id="GO:0008758">
    <property type="term" value="F:UDP-2,3-diacylglucosamine hydrolase activity"/>
    <property type="evidence" value="ECO:0007669"/>
    <property type="project" value="UniProtKB-UniRule"/>
</dbReference>
<evidence type="ECO:0000256" key="10">
    <source>
        <dbReference type="HAMAP-Rule" id="MF_00575"/>
    </source>
</evidence>
<dbReference type="NCBIfam" id="TIGR01854">
    <property type="entry name" value="lipid_A_lpxH"/>
    <property type="match status" value="1"/>
</dbReference>
<proteinExistence type="inferred from homology"/>
<keyword evidence="8 10" id="KW-0472">Membrane</keyword>
<evidence type="ECO:0000256" key="9">
    <source>
        <dbReference type="ARBA" id="ARBA00023211"/>
    </source>
</evidence>
<feature type="binding site" evidence="10">
    <location>
        <position position="165"/>
    </location>
    <ligand>
        <name>substrate</name>
    </ligand>
</feature>
<evidence type="ECO:0000256" key="3">
    <source>
        <dbReference type="ARBA" id="ARBA00022519"/>
    </source>
</evidence>
<comment type="caution">
    <text evidence="12">The sequence shown here is derived from an EMBL/GenBank/DDBJ whole genome shotgun (WGS) entry which is preliminary data.</text>
</comment>
<dbReference type="GO" id="GO:0005737">
    <property type="term" value="C:cytoplasm"/>
    <property type="evidence" value="ECO:0007669"/>
    <property type="project" value="InterPro"/>
</dbReference>
<dbReference type="EMBL" id="JACHHZ010000001">
    <property type="protein sequence ID" value="MBB6091575.1"/>
    <property type="molecule type" value="Genomic_DNA"/>
</dbReference>
<dbReference type="GO" id="GO:0030145">
    <property type="term" value="F:manganese ion binding"/>
    <property type="evidence" value="ECO:0007669"/>
    <property type="project" value="UniProtKB-UniRule"/>
</dbReference>
<accession>A0A841HHM0</accession>
<evidence type="ECO:0000256" key="7">
    <source>
        <dbReference type="ARBA" id="ARBA00023098"/>
    </source>
</evidence>
<protein>
    <recommendedName>
        <fullName evidence="10">UDP-2,3-diacylglucosamine hydrolase</fullName>
        <ecNumber evidence="10">3.6.1.54</ecNumber>
    </recommendedName>
    <alternativeName>
        <fullName evidence="10">UDP-2,3-diacylglucosamine diphosphatase</fullName>
    </alternativeName>
</protein>
<keyword evidence="13" id="KW-1185">Reference proteome</keyword>
<feature type="domain" description="Calcineurin-like phosphoesterase" evidence="11">
    <location>
        <begin position="1"/>
        <end position="202"/>
    </location>
</feature>
<feature type="binding site" evidence="10">
    <location>
        <begin position="79"/>
        <end position="80"/>
    </location>
    <ligand>
        <name>substrate</name>
    </ligand>
</feature>
<evidence type="ECO:0000256" key="4">
    <source>
        <dbReference type="ARBA" id="ARBA00022556"/>
    </source>
</evidence>
<keyword evidence="6 10" id="KW-0378">Hydrolase</keyword>
<dbReference type="EC" id="3.6.1.54" evidence="10"/>
<comment type="caution">
    <text evidence="10">Lacks conserved residue(s) required for the propagation of feature annotation.</text>
</comment>
<feature type="binding site" evidence="10">
    <location>
        <position position="8"/>
    </location>
    <ligand>
        <name>Mn(2+)</name>
        <dbReference type="ChEBI" id="CHEBI:29035"/>
        <label>1</label>
    </ligand>
</feature>
<dbReference type="UniPathway" id="UPA00359">
    <property type="reaction ID" value="UER00480"/>
</dbReference>
<dbReference type="PANTHER" id="PTHR34990:SF1">
    <property type="entry name" value="UDP-2,3-DIACYLGLUCOSAMINE HYDROLASE"/>
    <property type="match status" value="1"/>
</dbReference>
<feature type="binding site" evidence="10">
    <location>
        <position position="114"/>
    </location>
    <ligand>
        <name>Mn(2+)</name>
        <dbReference type="ChEBI" id="CHEBI:29035"/>
        <label>2</label>
    </ligand>
</feature>
<dbReference type="PANTHER" id="PTHR34990">
    <property type="entry name" value="UDP-2,3-DIACYLGLUCOSAMINE HYDROLASE-RELATED"/>
    <property type="match status" value="1"/>
</dbReference>
<feature type="binding site" evidence="10">
    <location>
        <position position="198"/>
    </location>
    <ligand>
        <name>Mn(2+)</name>
        <dbReference type="ChEBI" id="CHEBI:29035"/>
        <label>2</label>
    </ligand>
</feature>
<dbReference type="Proteomes" id="UP000588068">
    <property type="component" value="Unassembled WGS sequence"/>
</dbReference>
<dbReference type="InterPro" id="IPR004843">
    <property type="entry name" value="Calcineurin-like_PHP"/>
</dbReference>
<dbReference type="InterPro" id="IPR010138">
    <property type="entry name" value="UDP-diacylglucosamine_Hdrlase"/>
</dbReference>
<organism evidence="12 13">
    <name type="scientific">Povalibacter uvarum</name>
    <dbReference type="NCBI Taxonomy" id="732238"/>
    <lineage>
        <taxon>Bacteria</taxon>
        <taxon>Pseudomonadati</taxon>
        <taxon>Pseudomonadota</taxon>
        <taxon>Gammaproteobacteria</taxon>
        <taxon>Steroidobacterales</taxon>
        <taxon>Steroidobacteraceae</taxon>
        <taxon>Povalibacter</taxon>
    </lineage>
</organism>
<evidence type="ECO:0000259" key="11">
    <source>
        <dbReference type="Pfam" id="PF00149"/>
    </source>
</evidence>
<gene>
    <name evidence="10" type="primary">lpxH</name>
    <name evidence="12" type="ORF">HNQ60_000421</name>
</gene>
<keyword evidence="1 10" id="KW-1003">Cell membrane</keyword>
<feature type="binding site" evidence="10">
    <location>
        <position position="198"/>
    </location>
    <ligand>
        <name>substrate</name>
    </ligand>
</feature>
<keyword evidence="4 10" id="KW-0441">Lipid A biosynthesis</keyword>
<keyword evidence="9 10" id="KW-0464">Manganese</keyword>
<dbReference type="Pfam" id="PF00149">
    <property type="entry name" value="Metallophos"/>
    <property type="match status" value="1"/>
</dbReference>
<dbReference type="InterPro" id="IPR029052">
    <property type="entry name" value="Metallo-depent_PP-like"/>
</dbReference>
<comment type="function">
    <text evidence="10">Hydrolyzes the pyrophosphate bond of UDP-2,3-diacylglucosamine to yield 2,3-diacylglucosamine 1-phosphate (lipid X) and UMP by catalyzing the attack of water at the alpha-P atom. Involved in the biosynthesis of lipid A, a phosphorylated glycolipid that anchors the lipopolysaccharide to the outer membrane of the cell.</text>
</comment>